<gene>
    <name evidence="1" type="ORF">SAMN02910343_00509</name>
</gene>
<evidence type="ECO:0000313" key="2">
    <source>
        <dbReference type="Proteomes" id="UP000199689"/>
    </source>
</evidence>
<reference evidence="1 2" key="1">
    <citation type="submission" date="2016-10" db="EMBL/GenBank/DDBJ databases">
        <authorList>
            <person name="de Groot N.N."/>
        </authorList>
    </citation>
    <scope>NUCLEOTIDE SEQUENCE [LARGE SCALE GENOMIC DNA]</scope>
    <source>
        <strain evidence="1 2">DSM 15230</strain>
    </source>
</reference>
<proteinExistence type="predicted"/>
<dbReference type="AlphaFoldDB" id="A0A1G5V9Q0"/>
<protein>
    <recommendedName>
        <fullName evidence="3">Transposase IS116/IS110/IS902 family protein</fullName>
    </recommendedName>
</protein>
<organism evidence="1 2">
    <name type="scientific">Allisonella histaminiformans</name>
    <dbReference type="NCBI Taxonomy" id="209880"/>
    <lineage>
        <taxon>Bacteria</taxon>
        <taxon>Bacillati</taxon>
        <taxon>Bacillota</taxon>
        <taxon>Negativicutes</taxon>
        <taxon>Veillonellales</taxon>
        <taxon>Veillonellaceae</taxon>
        <taxon>Allisonella</taxon>
    </lineage>
</organism>
<dbReference type="EMBL" id="FMXA01000005">
    <property type="protein sequence ID" value="SDA42661.1"/>
    <property type="molecule type" value="Genomic_DNA"/>
</dbReference>
<feature type="non-terminal residue" evidence="1">
    <location>
        <position position="1"/>
    </location>
</feature>
<accession>A0A1G5V9Q0</accession>
<dbReference type="Proteomes" id="UP000199689">
    <property type="component" value="Unassembled WGS sequence"/>
</dbReference>
<keyword evidence="2" id="KW-1185">Reference proteome</keyword>
<evidence type="ECO:0000313" key="1">
    <source>
        <dbReference type="EMBL" id="SDA42661.1"/>
    </source>
</evidence>
<evidence type="ECO:0008006" key="3">
    <source>
        <dbReference type="Google" id="ProtNLM"/>
    </source>
</evidence>
<name>A0A1G5V9Q0_9FIRM</name>
<sequence length="77" mass="9144">QFVGTHRRISKRGSPILRKIGFEVMRMLKSHKEPEDNAVYNYILKKEAEGKNKKLSKIAGLNKFLRIYYVRVMEVYQ</sequence>